<evidence type="ECO:0000313" key="2">
    <source>
        <dbReference type="Proteomes" id="UP000007800"/>
    </source>
</evidence>
<dbReference type="EMBL" id="GG681195">
    <property type="protein sequence ID" value="EER04935.1"/>
    <property type="molecule type" value="Genomic_DNA"/>
</dbReference>
<protein>
    <submittedName>
        <fullName evidence="1">Uncharacterized protein</fullName>
    </submittedName>
</protein>
<dbReference type="RefSeq" id="XP_002773119.1">
    <property type="nucleotide sequence ID" value="XM_002773073.1"/>
</dbReference>
<evidence type="ECO:0000313" key="1">
    <source>
        <dbReference type="EMBL" id="EER04935.1"/>
    </source>
</evidence>
<sequence length="51" mass="5985">MFPEEDLVKQVRFNQLEQSYEDDDDSDDISMSIQVRAVSWTKVSLRTGYDP</sequence>
<keyword evidence="2" id="KW-1185">Reference proteome</keyword>
<name>C5LEA8_PERM5</name>
<proteinExistence type="predicted"/>
<dbReference type="InParanoid" id="C5LEA8"/>
<dbReference type="AlphaFoldDB" id="C5LEA8"/>
<dbReference type="GeneID" id="9050442"/>
<gene>
    <name evidence="1" type="ORF">Pmar_PMAR018132</name>
</gene>
<reference evidence="1 2" key="1">
    <citation type="submission" date="2008-07" db="EMBL/GenBank/DDBJ databases">
        <authorList>
            <person name="El-Sayed N."/>
            <person name="Caler E."/>
            <person name="Inman J."/>
            <person name="Amedeo P."/>
            <person name="Hass B."/>
            <person name="Wortman J."/>
        </authorList>
    </citation>
    <scope>NUCLEOTIDE SEQUENCE [LARGE SCALE GENOMIC DNA]</scope>
    <source>
        <strain evidence="2">ATCC 50983 / TXsc</strain>
    </source>
</reference>
<accession>C5LEA8</accession>
<organism evidence="2">
    <name type="scientific">Perkinsus marinus (strain ATCC 50983 / TXsc)</name>
    <dbReference type="NCBI Taxonomy" id="423536"/>
    <lineage>
        <taxon>Eukaryota</taxon>
        <taxon>Sar</taxon>
        <taxon>Alveolata</taxon>
        <taxon>Perkinsozoa</taxon>
        <taxon>Perkinsea</taxon>
        <taxon>Perkinsida</taxon>
        <taxon>Perkinsidae</taxon>
        <taxon>Perkinsus</taxon>
    </lineage>
</organism>
<dbReference type="Proteomes" id="UP000007800">
    <property type="component" value="Unassembled WGS sequence"/>
</dbReference>